<evidence type="ECO:0000313" key="2">
    <source>
        <dbReference type="Proteomes" id="UP000253647"/>
    </source>
</evidence>
<comment type="caution">
    <text evidence="1">The sequence shown here is derived from an EMBL/GenBank/DDBJ whole genome shotgun (WGS) entry which is preliminary data.</text>
</comment>
<proteinExistence type="predicted"/>
<reference evidence="1 2" key="1">
    <citation type="submission" date="2018-07" db="EMBL/GenBank/DDBJ databases">
        <title>Freshwater and sediment microbial communities from various areas in North America, analyzing microbe dynamics in response to fracking.</title>
        <authorList>
            <person name="Lamendella R."/>
        </authorList>
    </citation>
    <scope>NUCLEOTIDE SEQUENCE [LARGE SCALE GENOMIC DNA]</scope>
    <source>
        <strain evidence="1 2">105B</strain>
    </source>
</reference>
<organism evidence="1 2">
    <name type="scientific">Marinobacter nauticus</name>
    <name type="common">Marinobacter hydrocarbonoclasticus</name>
    <name type="synonym">Marinobacter aquaeolei</name>
    <dbReference type="NCBI Taxonomy" id="2743"/>
    <lineage>
        <taxon>Bacteria</taxon>
        <taxon>Pseudomonadati</taxon>
        <taxon>Pseudomonadota</taxon>
        <taxon>Gammaproteobacteria</taxon>
        <taxon>Pseudomonadales</taxon>
        <taxon>Marinobacteraceae</taxon>
        <taxon>Marinobacter</taxon>
    </lineage>
</organism>
<dbReference type="AlphaFoldDB" id="A0A368XT25"/>
<evidence type="ECO:0000313" key="1">
    <source>
        <dbReference type="EMBL" id="RCW71141.1"/>
    </source>
</evidence>
<accession>A0A368XT25</accession>
<dbReference type="Proteomes" id="UP000253647">
    <property type="component" value="Unassembled WGS sequence"/>
</dbReference>
<sequence>MREGYEFANIQQPLLLFRIGDNFVKRRADRKKGWAEFKIRLEAIKQLDLPILANAFYALAHLGVKISPAFLVGLAYRLARSGKAN</sequence>
<dbReference type="EMBL" id="QPJI01000004">
    <property type="protein sequence ID" value="RCW71141.1"/>
    <property type="molecule type" value="Genomic_DNA"/>
</dbReference>
<name>A0A368XT25_MARNT</name>
<protein>
    <submittedName>
        <fullName evidence="1">Uncharacterized protein</fullName>
    </submittedName>
</protein>
<gene>
    <name evidence="1" type="ORF">DET61_104299</name>
</gene>